<feature type="compositionally biased region" description="Polar residues" evidence="5">
    <location>
        <begin position="1"/>
        <end position="11"/>
    </location>
</feature>
<keyword evidence="4" id="KW-0175">Coiled coil</keyword>
<evidence type="ECO:0000256" key="3">
    <source>
        <dbReference type="ARBA" id="ARBA00048336"/>
    </source>
</evidence>
<dbReference type="EnsemblPlants" id="EMT22162">
    <property type="protein sequence ID" value="EMT22162"/>
    <property type="gene ID" value="F775_00008"/>
</dbReference>
<dbReference type="PANTHER" id="PTHR35164">
    <property type="entry name" value="EXPRESSED PROTEIN"/>
    <property type="match status" value="1"/>
</dbReference>
<dbReference type="AlphaFoldDB" id="M8C554"/>
<evidence type="ECO:0000313" key="6">
    <source>
        <dbReference type="EnsemblPlants" id="EMT22162"/>
    </source>
</evidence>
<sequence length="735" mass="80938">MKDQEASTSSSPPVAAITRAARPPRPARFKKIPVWQWHPLKYRRFRVGATKRMVDASSSARAARGAGDVTTAVAAAPKESEQEDGKEHICGGWKRRTNVKHRLQQWLGDAITIGAIVNYSVGGATTVTLSEEKFTQCDLYNCTYTGHGGSCAAEYLKEHLFENLLKHPAFISDTKTSISESYTKTDSDFLDAETNIHREDGSTALTAILVGNHLYVANVGDSRAVILKAGKAIALSDDHKPDKSDERERIENVGGVVTFSGTWREQEIDDELEYLILASDGLWDVVSNECEPLSGRSHANQFGLSLIFYQLIYMSFHDLQFVGLCKVTIYYSLHVTRNDFLAHISFDLAFKSVVRCQIQELQEGITPSPHHRGVLSETSKMSIFIVDTSTKQWKLEHHHGDPAFNKIAIVGWCADDSSGFQFQSHAPARAQHVYHHLLLAIFRGAHINIIALRPFGRRTRASSSGGGTTEQIVVAQTENKMEPRSDGDTSSSSASARVRLLDREVATAKQTENKMLESLISQTKELEQAKMALEEARLEAAALRLGGWPRARARVARVASAENSKLRDAVAEKEDAMGSLRLENESLKASEAAAQGRATDLHNQLTAASKTAAAAGGGEKASGLLLEEWKTDAQGKLSAAAFLDSGRVMAAGSRRDRRMSPSISTLAELRSAAAAAAMDDYYEFDHFDDGRQYGGLEHAMKHKKRRSVLRKFGDLFRRRSLLHKSDDFAPVLASR</sequence>
<dbReference type="SUPFAM" id="SSF81606">
    <property type="entry name" value="PP2C-like"/>
    <property type="match status" value="1"/>
</dbReference>
<reference evidence="6" key="1">
    <citation type="submission" date="2015-06" db="UniProtKB">
        <authorList>
            <consortium name="EnsemblPlants"/>
        </authorList>
    </citation>
    <scope>IDENTIFICATION</scope>
</reference>
<dbReference type="InterPro" id="IPR036457">
    <property type="entry name" value="PPM-type-like_dom_sf"/>
</dbReference>
<dbReference type="CDD" id="cd00143">
    <property type="entry name" value="PP2Cc"/>
    <property type="match status" value="1"/>
</dbReference>
<feature type="coiled-coil region" evidence="4">
    <location>
        <begin position="509"/>
        <end position="546"/>
    </location>
</feature>
<dbReference type="PROSITE" id="PS51746">
    <property type="entry name" value="PPM_2"/>
    <property type="match status" value="1"/>
</dbReference>
<dbReference type="GO" id="GO:0004722">
    <property type="term" value="F:protein serine/threonine phosphatase activity"/>
    <property type="evidence" value="ECO:0007669"/>
    <property type="project" value="UniProtKB-EC"/>
</dbReference>
<dbReference type="EC" id="3.1.3.16" evidence="1"/>
<dbReference type="InterPro" id="IPR001932">
    <property type="entry name" value="PPM-type_phosphatase-like_dom"/>
</dbReference>
<feature type="compositionally biased region" description="Low complexity" evidence="5">
    <location>
        <begin position="12"/>
        <end position="21"/>
    </location>
</feature>
<name>M8C554_AEGTA</name>
<organism evidence="6">
    <name type="scientific">Aegilops tauschii</name>
    <name type="common">Tausch's goatgrass</name>
    <name type="synonym">Aegilops squarrosa</name>
    <dbReference type="NCBI Taxonomy" id="37682"/>
    <lineage>
        <taxon>Eukaryota</taxon>
        <taxon>Viridiplantae</taxon>
        <taxon>Streptophyta</taxon>
        <taxon>Embryophyta</taxon>
        <taxon>Tracheophyta</taxon>
        <taxon>Spermatophyta</taxon>
        <taxon>Magnoliopsida</taxon>
        <taxon>Liliopsida</taxon>
        <taxon>Poales</taxon>
        <taxon>Poaceae</taxon>
        <taxon>BOP clade</taxon>
        <taxon>Pooideae</taxon>
        <taxon>Triticodae</taxon>
        <taxon>Triticeae</taxon>
        <taxon>Triticinae</taxon>
        <taxon>Aegilops</taxon>
    </lineage>
</organism>
<dbReference type="PANTHER" id="PTHR35164:SF5">
    <property type="entry name" value="OS02G0572600 PROTEIN"/>
    <property type="match status" value="1"/>
</dbReference>
<evidence type="ECO:0000256" key="2">
    <source>
        <dbReference type="ARBA" id="ARBA00047761"/>
    </source>
</evidence>
<evidence type="ECO:0000256" key="5">
    <source>
        <dbReference type="SAM" id="MobiDB-lite"/>
    </source>
</evidence>
<dbReference type="Gene3D" id="3.60.40.10">
    <property type="entry name" value="PPM-type phosphatase domain"/>
    <property type="match status" value="1"/>
</dbReference>
<feature type="region of interest" description="Disordered" evidence="5">
    <location>
        <begin position="1"/>
        <end position="25"/>
    </location>
</feature>
<comment type="catalytic activity">
    <reaction evidence="3">
        <text>O-phospho-L-threonyl-[protein] + H2O = L-threonyl-[protein] + phosphate</text>
        <dbReference type="Rhea" id="RHEA:47004"/>
        <dbReference type="Rhea" id="RHEA-COMP:11060"/>
        <dbReference type="Rhea" id="RHEA-COMP:11605"/>
        <dbReference type="ChEBI" id="CHEBI:15377"/>
        <dbReference type="ChEBI" id="CHEBI:30013"/>
        <dbReference type="ChEBI" id="CHEBI:43474"/>
        <dbReference type="ChEBI" id="CHEBI:61977"/>
        <dbReference type="EC" id="3.1.3.16"/>
    </reaction>
</comment>
<comment type="catalytic activity">
    <reaction evidence="2">
        <text>O-phospho-L-seryl-[protein] + H2O = L-seryl-[protein] + phosphate</text>
        <dbReference type="Rhea" id="RHEA:20629"/>
        <dbReference type="Rhea" id="RHEA-COMP:9863"/>
        <dbReference type="Rhea" id="RHEA-COMP:11604"/>
        <dbReference type="ChEBI" id="CHEBI:15377"/>
        <dbReference type="ChEBI" id="CHEBI:29999"/>
        <dbReference type="ChEBI" id="CHEBI:43474"/>
        <dbReference type="ChEBI" id="CHEBI:83421"/>
        <dbReference type="EC" id="3.1.3.16"/>
    </reaction>
</comment>
<evidence type="ECO:0000256" key="4">
    <source>
        <dbReference type="SAM" id="Coils"/>
    </source>
</evidence>
<dbReference type="SMART" id="SM00332">
    <property type="entry name" value="PP2Cc"/>
    <property type="match status" value="1"/>
</dbReference>
<accession>M8C554</accession>
<proteinExistence type="predicted"/>
<evidence type="ECO:0000256" key="1">
    <source>
        <dbReference type="ARBA" id="ARBA00013081"/>
    </source>
</evidence>
<dbReference type="Pfam" id="PF00481">
    <property type="entry name" value="PP2C"/>
    <property type="match status" value="1"/>
</dbReference>
<protein>
    <recommendedName>
        <fullName evidence="1">protein-serine/threonine phosphatase</fullName>
        <ecNumber evidence="1">3.1.3.16</ecNumber>
    </recommendedName>
</protein>